<dbReference type="GO" id="GO:0055037">
    <property type="term" value="C:recycling endosome"/>
    <property type="evidence" value="ECO:0007669"/>
    <property type="project" value="TreeGrafter"/>
</dbReference>
<evidence type="ECO:0000313" key="2">
    <source>
        <dbReference type="EMBL" id="QQP38917.1"/>
    </source>
</evidence>
<feature type="domain" description="Transferrin-like" evidence="1">
    <location>
        <begin position="1"/>
        <end position="253"/>
    </location>
</feature>
<dbReference type="EMBL" id="CP045903">
    <property type="protein sequence ID" value="QQP38917.1"/>
    <property type="molecule type" value="Genomic_DNA"/>
</dbReference>
<dbReference type="PANTHER" id="PTHR11485">
    <property type="entry name" value="TRANSFERRIN"/>
    <property type="match status" value="1"/>
</dbReference>
<dbReference type="Gene3D" id="3.40.190.10">
    <property type="entry name" value="Periplasmic binding protein-like II"/>
    <property type="match status" value="1"/>
</dbReference>
<keyword evidence="3" id="KW-1185">Reference proteome</keyword>
<dbReference type="OrthoDB" id="9981115at2759"/>
<dbReference type="GO" id="GO:0005886">
    <property type="term" value="C:plasma membrane"/>
    <property type="evidence" value="ECO:0007669"/>
    <property type="project" value="TreeGrafter"/>
</dbReference>
<dbReference type="GO" id="GO:0005615">
    <property type="term" value="C:extracellular space"/>
    <property type="evidence" value="ECO:0007669"/>
    <property type="project" value="TreeGrafter"/>
</dbReference>
<dbReference type="Proteomes" id="UP000595437">
    <property type="component" value="Chromosome 14"/>
</dbReference>
<dbReference type="GO" id="GO:0006826">
    <property type="term" value="P:iron ion transport"/>
    <property type="evidence" value="ECO:0007669"/>
    <property type="project" value="TreeGrafter"/>
</dbReference>
<evidence type="ECO:0000259" key="1">
    <source>
        <dbReference type="PROSITE" id="PS51408"/>
    </source>
</evidence>
<accession>A0A7T8GWC4</accession>
<dbReference type="PANTHER" id="PTHR11485:SF29">
    <property type="entry name" value="TRANSFERRIN 2"/>
    <property type="match status" value="1"/>
</dbReference>
<proteinExistence type="predicted"/>
<dbReference type="SUPFAM" id="SSF53850">
    <property type="entry name" value="Periplasmic binding protein-like II"/>
    <property type="match status" value="1"/>
</dbReference>
<protein>
    <submittedName>
        <fullName evidence="2">Melanotransferrinlike</fullName>
    </submittedName>
</protein>
<evidence type="ECO:0000313" key="3">
    <source>
        <dbReference type="Proteomes" id="UP000595437"/>
    </source>
</evidence>
<dbReference type="CDD" id="cd13529">
    <property type="entry name" value="PBP2_transferrin"/>
    <property type="match status" value="1"/>
</dbReference>
<sequence>MVKCTHMRAALNAQLLQPKMTCKRARNSYECTRMIAANEADVAVMEAEYFSKSCAPGILSPEFRYNFYGETDYWEYSHLCDLCHGTGPDYCVRNHMEDYFGHTGAFRCLVEGGGHVAFVKHTTVYENCDGKRKEWWARNQLTSDYELLCRDGTRAPVRQYKRCHLGKVKSNAVMTNPSFSKERINSYINLLKYAQQYYGQKVPDEFSFSMFISEPPYADLIFQDATQQLVVVPEEERDYTRYLDKEFLKAYTM</sequence>
<name>A0A7T8GWC4_CALRO</name>
<feature type="non-terminal residue" evidence="2">
    <location>
        <position position="1"/>
    </location>
</feature>
<dbReference type="InterPro" id="IPR001156">
    <property type="entry name" value="Transferrin-like_dom"/>
</dbReference>
<dbReference type="SMART" id="SM00094">
    <property type="entry name" value="TR_FER"/>
    <property type="match status" value="1"/>
</dbReference>
<organism evidence="2 3">
    <name type="scientific">Caligus rogercresseyi</name>
    <name type="common">Sea louse</name>
    <dbReference type="NCBI Taxonomy" id="217165"/>
    <lineage>
        <taxon>Eukaryota</taxon>
        <taxon>Metazoa</taxon>
        <taxon>Ecdysozoa</taxon>
        <taxon>Arthropoda</taxon>
        <taxon>Crustacea</taxon>
        <taxon>Multicrustacea</taxon>
        <taxon>Hexanauplia</taxon>
        <taxon>Copepoda</taxon>
        <taxon>Siphonostomatoida</taxon>
        <taxon>Caligidae</taxon>
        <taxon>Caligus</taxon>
    </lineage>
</organism>
<dbReference type="GO" id="GO:0005769">
    <property type="term" value="C:early endosome"/>
    <property type="evidence" value="ECO:0007669"/>
    <property type="project" value="TreeGrafter"/>
</dbReference>
<gene>
    <name evidence="2" type="ORF">FKW44_019635</name>
</gene>
<dbReference type="PROSITE" id="PS51408">
    <property type="entry name" value="TRANSFERRIN_LIKE_4"/>
    <property type="match status" value="1"/>
</dbReference>
<dbReference type="AlphaFoldDB" id="A0A7T8GWC4"/>
<reference evidence="3" key="1">
    <citation type="submission" date="2021-01" db="EMBL/GenBank/DDBJ databases">
        <title>Caligus Genome Assembly.</title>
        <authorList>
            <person name="Gallardo-Escarate C."/>
        </authorList>
    </citation>
    <scope>NUCLEOTIDE SEQUENCE [LARGE SCALE GENOMIC DNA]</scope>
</reference>
<dbReference type="Pfam" id="PF00405">
    <property type="entry name" value="Transferrin"/>
    <property type="match status" value="1"/>
</dbReference>